<dbReference type="SUPFAM" id="SSF52096">
    <property type="entry name" value="ClpP/crotonase"/>
    <property type="match status" value="2"/>
</dbReference>
<dbReference type="PROSITE" id="PS50980">
    <property type="entry name" value="COA_CT_NTER"/>
    <property type="match status" value="1"/>
</dbReference>
<evidence type="ECO:0000256" key="2">
    <source>
        <dbReference type="ARBA" id="ARBA00046317"/>
    </source>
</evidence>
<sequence length="535" mass="57298">MSTIKSSINTRAADFQANAASLRAMVEDLRAKAAEVSLGGGEAARAKHTARGKLLPRDRVDHLLDPGTPFLEVGQLAAQGMYDNEAPSAGVITGIGRVQGVECMIVANDATVKGGTYYPMTVKKHLRAQEIAEQNNLPCVYLVDSGGAFLPRQDEVFPDRDHFGRIFYNQANMSAKGIPQIAVVMGSCTAGGAYVPAMSDETIIVRNQGTIFLGGPPLVKAATGEVVSAEDLGGGDVHTRLSGVADHLAESDAHALYLARRIVSNLNRVKPVNLALGQGEAPLYDPEEIYGIIPSDTRKPFDVREIIARVVDGSRFDEFKARYGTTLVCGFAQLYGMPVGIVANNGILFGESAQKGAHFIELCGQRGIPLLFLQNITGFMVGRKYENGGIAKDGAKMVTAVATVQVPKITTLIGGSFGAGNYGMCGRAYSPRFLWMWPNARISVMGGEQAASVLATVRRDGIEAKGGSWSKDDEDAFKAPIREQYEVQGHPYYATARLWDDGVIDPAQTRRTLGLSLSAALNAPIAPTRFGVFRM</sequence>
<gene>
    <name evidence="5" type="ORF">DNK49_17640</name>
</gene>
<dbReference type="GO" id="GO:1905202">
    <property type="term" value="C:methylcrotonoyl-CoA carboxylase complex"/>
    <property type="evidence" value="ECO:0007669"/>
    <property type="project" value="TreeGrafter"/>
</dbReference>
<dbReference type="FunFam" id="3.90.226.10:FF:000004">
    <property type="entry name" value="Methylcrotonoyl-CoA carboxylase beta chain"/>
    <property type="match status" value="1"/>
</dbReference>
<dbReference type="FunFam" id="3.90.226.10:FF:000007">
    <property type="entry name" value="Methylcrotonoyl-CoA carboxylase subunit beta"/>
    <property type="match status" value="1"/>
</dbReference>
<dbReference type="PANTHER" id="PTHR22855">
    <property type="entry name" value="ACETYL, PROPIONYL, PYRUVATE, AND GLUTACONYL CARBOXYLASE-RELATED"/>
    <property type="match status" value="1"/>
</dbReference>
<dbReference type="PROSITE" id="PS50989">
    <property type="entry name" value="COA_CT_CTER"/>
    <property type="match status" value="1"/>
</dbReference>
<reference evidence="5 6" key="1">
    <citation type="submission" date="2018-06" db="EMBL/GenBank/DDBJ databases">
        <title>Azoarcus communis strain SWub3 genome.</title>
        <authorList>
            <person name="Zorraquino Salvo V."/>
            <person name="Toubiana D."/>
            <person name="Blumwald E."/>
        </authorList>
    </citation>
    <scope>NUCLEOTIDE SEQUENCE [LARGE SCALE GENOMIC DNA]</scope>
    <source>
        <strain evidence="5 6">SWub3</strain>
    </source>
</reference>
<dbReference type="AlphaFoldDB" id="A0A323USI8"/>
<evidence type="ECO:0000313" key="5">
    <source>
        <dbReference type="EMBL" id="PZA15261.1"/>
    </source>
</evidence>
<protein>
    <submittedName>
        <fullName evidence="5">Methylcrotonoyl-CoA carboxylase</fullName>
    </submittedName>
</protein>
<comment type="similarity">
    <text evidence="1">Belongs to the AccD/PCCB family.</text>
</comment>
<comment type="caution">
    <text evidence="5">The sequence shown here is derived from an EMBL/GenBank/DDBJ whole genome shotgun (WGS) entry which is preliminary data.</text>
</comment>
<dbReference type="InterPro" id="IPR011762">
    <property type="entry name" value="COA_CT_N"/>
</dbReference>
<dbReference type="Pfam" id="PF01039">
    <property type="entry name" value="Carboxyl_trans"/>
    <property type="match status" value="1"/>
</dbReference>
<dbReference type="InterPro" id="IPR034733">
    <property type="entry name" value="AcCoA_carboxyl_beta"/>
</dbReference>
<evidence type="ECO:0000313" key="6">
    <source>
        <dbReference type="Proteomes" id="UP000248259"/>
    </source>
</evidence>
<dbReference type="InterPro" id="IPR045190">
    <property type="entry name" value="MCCB/AccD1-like"/>
</dbReference>
<dbReference type="InterPro" id="IPR029045">
    <property type="entry name" value="ClpP/crotonase-like_dom_sf"/>
</dbReference>
<evidence type="ECO:0000259" key="3">
    <source>
        <dbReference type="PROSITE" id="PS50980"/>
    </source>
</evidence>
<dbReference type="RefSeq" id="WP_110527785.1">
    <property type="nucleotide sequence ID" value="NZ_QKOE01000016.1"/>
</dbReference>
<dbReference type="OrthoDB" id="9803706at2"/>
<dbReference type="PANTHER" id="PTHR22855:SF13">
    <property type="entry name" value="METHYLCROTONOYL-COA CARBOXYLASE BETA CHAIN, MITOCHONDRIAL"/>
    <property type="match status" value="1"/>
</dbReference>
<dbReference type="GO" id="GO:0006552">
    <property type="term" value="P:L-leucine catabolic process"/>
    <property type="evidence" value="ECO:0007669"/>
    <property type="project" value="TreeGrafter"/>
</dbReference>
<organism evidence="5 6">
    <name type="scientific">Parazoarcus communis SWub3 = DSM 12120</name>
    <dbReference type="NCBI Taxonomy" id="1121029"/>
    <lineage>
        <taxon>Bacteria</taxon>
        <taxon>Pseudomonadati</taxon>
        <taxon>Pseudomonadota</taxon>
        <taxon>Betaproteobacteria</taxon>
        <taxon>Rhodocyclales</taxon>
        <taxon>Zoogloeaceae</taxon>
        <taxon>Parazoarcus</taxon>
    </lineage>
</organism>
<proteinExistence type="inferred from homology"/>
<comment type="pathway">
    <text evidence="2">Amino-acid degradation; L-leucine degradation.</text>
</comment>
<name>A0A323USI8_9RHOO</name>
<feature type="domain" description="CoA carboxyltransferase C-terminal" evidence="4">
    <location>
        <begin position="278"/>
        <end position="527"/>
    </location>
</feature>
<accession>A0A323USI8</accession>
<dbReference type="EMBL" id="QKOE01000016">
    <property type="protein sequence ID" value="PZA15261.1"/>
    <property type="molecule type" value="Genomic_DNA"/>
</dbReference>
<dbReference type="Gene3D" id="3.90.226.10">
    <property type="entry name" value="2-enoyl-CoA Hydratase, Chain A, domain 1"/>
    <property type="match status" value="2"/>
</dbReference>
<dbReference type="Proteomes" id="UP000248259">
    <property type="component" value="Unassembled WGS sequence"/>
</dbReference>
<keyword evidence="6" id="KW-1185">Reference proteome</keyword>
<evidence type="ECO:0000256" key="1">
    <source>
        <dbReference type="ARBA" id="ARBA00006102"/>
    </source>
</evidence>
<evidence type="ECO:0000259" key="4">
    <source>
        <dbReference type="PROSITE" id="PS50989"/>
    </source>
</evidence>
<feature type="domain" description="CoA carboxyltransferase N-terminal" evidence="3">
    <location>
        <begin position="22"/>
        <end position="278"/>
    </location>
</feature>
<dbReference type="GO" id="GO:0004485">
    <property type="term" value="F:methylcrotonoyl-CoA carboxylase activity"/>
    <property type="evidence" value="ECO:0007669"/>
    <property type="project" value="TreeGrafter"/>
</dbReference>
<dbReference type="InterPro" id="IPR011763">
    <property type="entry name" value="COA_CT_C"/>
</dbReference>